<dbReference type="Proteomes" id="UP000053617">
    <property type="component" value="Unassembled WGS sequence"/>
</dbReference>
<keyword evidence="3" id="KW-1185">Reference proteome</keyword>
<feature type="domain" description="Clr5" evidence="1">
    <location>
        <begin position="29"/>
        <end position="79"/>
    </location>
</feature>
<dbReference type="RefSeq" id="XP_013270695.1">
    <property type="nucleotide sequence ID" value="XM_013415241.1"/>
</dbReference>
<reference evidence="2 3" key="1">
    <citation type="submission" date="2015-01" db="EMBL/GenBank/DDBJ databases">
        <title>The Genome Sequence of Rhinocladiella mackenzie CBS 650.93.</title>
        <authorList>
            <consortium name="The Broad Institute Genomics Platform"/>
            <person name="Cuomo C."/>
            <person name="de Hoog S."/>
            <person name="Gorbushina A."/>
            <person name="Stielow B."/>
            <person name="Teixiera M."/>
            <person name="Abouelleil A."/>
            <person name="Chapman S.B."/>
            <person name="Priest M."/>
            <person name="Young S.K."/>
            <person name="Wortman J."/>
            <person name="Nusbaum C."/>
            <person name="Birren B."/>
        </authorList>
    </citation>
    <scope>NUCLEOTIDE SEQUENCE [LARGE SCALE GENOMIC DNA]</scope>
    <source>
        <strain evidence="2 3">CBS 650.93</strain>
    </source>
</reference>
<dbReference type="VEuPathDB" id="FungiDB:Z518_07112"/>
<gene>
    <name evidence="2" type="ORF">Z518_07112</name>
</gene>
<accession>A0A0D2ICJ9</accession>
<name>A0A0D2ICJ9_9EURO</name>
<dbReference type="InterPro" id="IPR025676">
    <property type="entry name" value="Clr5_dom"/>
</dbReference>
<evidence type="ECO:0000313" key="2">
    <source>
        <dbReference type="EMBL" id="KIX03559.1"/>
    </source>
</evidence>
<dbReference type="STRING" id="1442369.A0A0D2ICJ9"/>
<dbReference type="PANTHER" id="PTHR38788:SF3">
    <property type="entry name" value="CLR5 DOMAIN-CONTAINING PROTEIN"/>
    <property type="match status" value="1"/>
</dbReference>
<dbReference type="GeneID" id="25295183"/>
<organism evidence="2 3">
    <name type="scientific">Rhinocladiella mackenziei CBS 650.93</name>
    <dbReference type="NCBI Taxonomy" id="1442369"/>
    <lineage>
        <taxon>Eukaryota</taxon>
        <taxon>Fungi</taxon>
        <taxon>Dikarya</taxon>
        <taxon>Ascomycota</taxon>
        <taxon>Pezizomycotina</taxon>
        <taxon>Eurotiomycetes</taxon>
        <taxon>Chaetothyriomycetidae</taxon>
        <taxon>Chaetothyriales</taxon>
        <taxon>Herpotrichiellaceae</taxon>
        <taxon>Rhinocladiella</taxon>
    </lineage>
</organism>
<dbReference type="PANTHER" id="PTHR38788">
    <property type="entry name" value="CLR5 DOMAIN-CONTAINING PROTEIN"/>
    <property type="match status" value="1"/>
</dbReference>
<dbReference type="OrthoDB" id="539213at2759"/>
<dbReference type="Pfam" id="PF14420">
    <property type="entry name" value="Clr5"/>
    <property type="match status" value="1"/>
</dbReference>
<dbReference type="AlphaFoldDB" id="A0A0D2ICJ9"/>
<evidence type="ECO:0000313" key="3">
    <source>
        <dbReference type="Proteomes" id="UP000053617"/>
    </source>
</evidence>
<dbReference type="HOGENOM" id="CLU_1563735_0_0_1"/>
<protein>
    <submittedName>
        <fullName evidence="2">Rhinocladiella mackenziei CBS 650.93 unplaced genomic scaffold supercont1.5, whole genome shotgun sequence</fullName>
    </submittedName>
</protein>
<dbReference type="EMBL" id="KN847479">
    <property type="protein sequence ID" value="KIX03559.1"/>
    <property type="molecule type" value="Genomic_DNA"/>
</dbReference>
<evidence type="ECO:0000259" key="1">
    <source>
        <dbReference type="Pfam" id="PF14420"/>
    </source>
</evidence>
<proteinExistence type="predicted"/>
<sequence>MDMPMNLDRESRSIQPQSRAALLAGVPHDKKWALLKDLLEPLFHTHKVKDIARIMKEQHGFSANEPSYRYHFKQWGWTKSVSSLTKNHILHRAQARAMQGKSTSAVVAGRKVDGKRLKRQAKANARQEYTILDSSSRLVEHQSQVFGRFLPFGNKMSWRPLSFDKNYADEP</sequence>